<reference evidence="1" key="2">
    <citation type="submission" date="2022-10" db="EMBL/GenBank/DDBJ databases">
        <authorList>
            <consortium name="ENA_rothamsted_submissions"/>
            <consortium name="culmorum"/>
            <person name="King R."/>
        </authorList>
    </citation>
    <scope>NUCLEOTIDE SEQUENCE</scope>
</reference>
<dbReference type="OrthoDB" id="7799219at2759"/>
<dbReference type="InterPro" id="IPR010512">
    <property type="entry name" value="DUF1091"/>
</dbReference>
<dbReference type="Pfam" id="PF06477">
    <property type="entry name" value="DUF1091"/>
    <property type="match status" value="1"/>
</dbReference>
<evidence type="ECO:0000313" key="1">
    <source>
        <dbReference type="EMBL" id="CAG9811696.1"/>
    </source>
</evidence>
<dbReference type="EMBL" id="OU895880">
    <property type="protein sequence ID" value="CAG9811696.1"/>
    <property type="molecule type" value="Genomic_DNA"/>
</dbReference>
<keyword evidence="2" id="KW-1185">Reference proteome</keyword>
<gene>
    <name evidence="1" type="ORF">CHIRRI_LOCUS14503</name>
</gene>
<dbReference type="AlphaFoldDB" id="A0A9N9WZB9"/>
<reference evidence="1" key="1">
    <citation type="submission" date="2022-01" db="EMBL/GenBank/DDBJ databases">
        <authorList>
            <person name="King R."/>
        </authorList>
    </citation>
    <scope>NUCLEOTIDE SEQUENCE</scope>
</reference>
<sequence length="157" mass="18262">MKFSGINYCESMSNLDANPIFKEVVKILYRTNPDLVIDCPTTKIELSFLFKYTNIYREVLKFPRINYCESTKHIDAYPLFKEFTKIMYNTNPNLFIDCPTTKVIFNNTIVKIDTLPSIFPRGDYKVILHITDSKSMKEFLIIQAMVTIVSSELETFG</sequence>
<dbReference type="Proteomes" id="UP001153620">
    <property type="component" value="Chromosome 4"/>
</dbReference>
<proteinExistence type="predicted"/>
<protein>
    <submittedName>
        <fullName evidence="1">Uncharacterized protein</fullName>
    </submittedName>
</protein>
<accession>A0A9N9WZB9</accession>
<organism evidence="1 2">
    <name type="scientific">Chironomus riparius</name>
    <dbReference type="NCBI Taxonomy" id="315576"/>
    <lineage>
        <taxon>Eukaryota</taxon>
        <taxon>Metazoa</taxon>
        <taxon>Ecdysozoa</taxon>
        <taxon>Arthropoda</taxon>
        <taxon>Hexapoda</taxon>
        <taxon>Insecta</taxon>
        <taxon>Pterygota</taxon>
        <taxon>Neoptera</taxon>
        <taxon>Endopterygota</taxon>
        <taxon>Diptera</taxon>
        <taxon>Nematocera</taxon>
        <taxon>Chironomoidea</taxon>
        <taxon>Chironomidae</taxon>
        <taxon>Chironominae</taxon>
        <taxon>Chironomus</taxon>
    </lineage>
</organism>
<name>A0A9N9WZB9_9DIPT</name>
<evidence type="ECO:0000313" key="2">
    <source>
        <dbReference type="Proteomes" id="UP001153620"/>
    </source>
</evidence>